<gene>
    <name evidence="1" type="ORF">Plil01_001551200</name>
</gene>
<organism evidence="1 2">
    <name type="scientific">Phytophthora lilii</name>
    <dbReference type="NCBI Taxonomy" id="2077276"/>
    <lineage>
        <taxon>Eukaryota</taxon>
        <taxon>Sar</taxon>
        <taxon>Stramenopiles</taxon>
        <taxon>Oomycota</taxon>
        <taxon>Peronosporomycetes</taxon>
        <taxon>Peronosporales</taxon>
        <taxon>Peronosporaceae</taxon>
        <taxon>Phytophthora</taxon>
    </lineage>
</organism>
<evidence type="ECO:0000313" key="2">
    <source>
        <dbReference type="Proteomes" id="UP001165083"/>
    </source>
</evidence>
<comment type="caution">
    <text evidence="1">The sequence shown here is derived from an EMBL/GenBank/DDBJ whole genome shotgun (WGS) entry which is preliminary data.</text>
</comment>
<dbReference type="EMBL" id="BSXW01001424">
    <property type="protein sequence ID" value="GMF36687.1"/>
    <property type="molecule type" value="Genomic_DNA"/>
</dbReference>
<sequence length="183" mass="19044">MLVHGQSAFEVFAKPVVSEDGTSVRYDGFATFTQGDLQFTYVLVDGKAYIVETTGNGTTSAASKTIRCLESITPFDSIVAALNTLKIIPRSEVADDFGEGCGSGTLLQTTRPFGGVNFSVCALGADGFVAYGGSMIMQVEYDVNPYLNISTPAVTDGSATCGIVSKPTPVTSTTLALLIGAEV</sequence>
<dbReference type="Proteomes" id="UP001165083">
    <property type="component" value="Unassembled WGS sequence"/>
</dbReference>
<dbReference type="AlphaFoldDB" id="A0A9W6XDV8"/>
<dbReference type="OrthoDB" id="128554at2759"/>
<protein>
    <submittedName>
        <fullName evidence="1">Unnamed protein product</fullName>
    </submittedName>
</protein>
<name>A0A9W6XDV8_9STRA</name>
<dbReference type="PANTHER" id="PTHR22538">
    <property type="entry name" value="CILIA- AND FLAGELLA-ASSOCIATED PROTEIN 74"/>
    <property type="match status" value="1"/>
</dbReference>
<dbReference type="PANTHER" id="PTHR22538:SF1">
    <property type="entry name" value="VWFD DOMAIN-CONTAINING PROTEIN"/>
    <property type="match status" value="1"/>
</dbReference>
<accession>A0A9W6XDV8</accession>
<proteinExistence type="predicted"/>
<reference evidence="1" key="1">
    <citation type="submission" date="2023-04" db="EMBL/GenBank/DDBJ databases">
        <title>Phytophthora lilii NBRC 32176.</title>
        <authorList>
            <person name="Ichikawa N."/>
            <person name="Sato H."/>
            <person name="Tonouchi N."/>
        </authorList>
    </citation>
    <scope>NUCLEOTIDE SEQUENCE</scope>
    <source>
        <strain evidence="1">NBRC 32176</strain>
    </source>
</reference>
<evidence type="ECO:0000313" key="1">
    <source>
        <dbReference type="EMBL" id="GMF36687.1"/>
    </source>
</evidence>
<keyword evidence="2" id="KW-1185">Reference proteome</keyword>